<feature type="non-terminal residue" evidence="1">
    <location>
        <position position="1"/>
    </location>
</feature>
<dbReference type="Proteomes" id="UP000274694">
    <property type="component" value="Unassembled WGS sequence"/>
</dbReference>
<evidence type="ECO:0000313" key="2">
    <source>
        <dbReference type="Proteomes" id="UP000274694"/>
    </source>
</evidence>
<keyword evidence="2" id="KW-1185">Reference proteome</keyword>
<sequence>YRDGANLARPGAARGVRTWTDFLADRRPG</sequence>
<organism evidence="1 2">
    <name type="scientific">Micromonospora chalcea</name>
    <dbReference type="NCBI Taxonomy" id="1874"/>
    <lineage>
        <taxon>Bacteria</taxon>
        <taxon>Bacillati</taxon>
        <taxon>Actinomycetota</taxon>
        <taxon>Actinomycetes</taxon>
        <taxon>Micromonosporales</taxon>
        <taxon>Micromonosporaceae</taxon>
        <taxon>Micromonospora</taxon>
    </lineage>
</organism>
<reference evidence="1 2" key="1">
    <citation type="submission" date="2018-05" db="EMBL/GenBank/DDBJ databases">
        <title>Micromonospora from Atacama Desert.</title>
        <authorList>
            <person name="Carro L."/>
            <person name="Goodfellow M."/>
            <person name="Klenk H.-P."/>
        </authorList>
    </citation>
    <scope>NUCLEOTIDE SEQUENCE [LARGE SCALE GENOMIC DNA]</scope>
    <source>
        <strain evidence="1 2">LB41</strain>
    </source>
</reference>
<comment type="caution">
    <text evidence="1">The sequence shown here is derived from an EMBL/GenBank/DDBJ whole genome shotgun (WGS) entry which is preliminary data.</text>
</comment>
<accession>A0ABX9XYD5</accession>
<name>A0ABX9XYD5_MICCH</name>
<evidence type="ECO:0000313" key="1">
    <source>
        <dbReference type="EMBL" id="RQW86289.1"/>
    </source>
</evidence>
<dbReference type="EMBL" id="QGTA01000293">
    <property type="protein sequence ID" value="RQW86289.1"/>
    <property type="molecule type" value="Genomic_DNA"/>
</dbReference>
<gene>
    <name evidence="1" type="ORF">DLJ60_28660</name>
</gene>
<protein>
    <submittedName>
        <fullName evidence="1">NmrA family transcriptional regulator</fullName>
    </submittedName>
</protein>
<proteinExistence type="predicted"/>